<proteinExistence type="inferred from homology"/>
<feature type="domain" description="NlpC/P60" evidence="6">
    <location>
        <begin position="259"/>
        <end position="380"/>
    </location>
</feature>
<dbReference type="PANTHER" id="PTHR47053">
    <property type="entry name" value="MUREIN DD-ENDOPEPTIDASE MEPH-RELATED"/>
    <property type="match status" value="1"/>
</dbReference>
<dbReference type="InterPro" id="IPR038765">
    <property type="entry name" value="Papain-like_cys_pep_sf"/>
</dbReference>
<dbReference type="GO" id="GO:0008234">
    <property type="term" value="F:cysteine-type peptidase activity"/>
    <property type="evidence" value="ECO:0007669"/>
    <property type="project" value="UniProtKB-KW"/>
</dbReference>
<keyword evidence="2" id="KW-0645">Protease</keyword>
<dbReference type="OrthoDB" id="9813368at2"/>
<keyword evidence="8" id="KW-1185">Reference proteome</keyword>
<dbReference type="GO" id="GO:0006508">
    <property type="term" value="P:proteolysis"/>
    <property type="evidence" value="ECO:0007669"/>
    <property type="project" value="UniProtKB-KW"/>
</dbReference>
<dbReference type="PROSITE" id="PS51935">
    <property type="entry name" value="NLPC_P60"/>
    <property type="match status" value="6"/>
</dbReference>
<dbReference type="STRING" id="568899.SAMN05192534_10518"/>
<dbReference type="AlphaFoldDB" id="A0A1G8C0P5"/>
<dbReference type="EMBL" id="FNDK01000005">
    <property type="protein sequence ID" value="SDH38899.1"/>
    <property type="molecule type" value="Genomic_DNA"/>
</dbReference>
<feature type="domain" description="NlpC/P60" evidence="6">
    <location>
        <begin position="393"/>
        <end position="527"/>
    </location>
</feature>
<feature type="domain" description="NlpC/P60" evidence="6">
    <location>
        <begin position="644"/>
        <end position="770"/>
    </location>
</feature>
<dbReference type="PANTHER" id="PTHR47053:SF1">
    <property type="entry name" value="MUREIN DD-ENDOPEPTIDASE MEPH-RELATED"/>
    <property type="match status" value="1"/>
</dbReference>
<reference evidence="7 8" key="1">
    <citation type="submission" date="2016-10" db="EMBL/GenBank/DDBJ databases">
        <authorList>
            <person name="de Groot N.N."/>
        </authorList>
    </citation>
    <scope>NUCLEOTIDE SEQUENCE [LARGE SCALE GENOMIC DNA]</scope>
    <source>
        <strain evidence="7 8">DSM 21632</strain>
    </source>
</reference>
<dbReference type="SUPFAM" id="SSF54001">
    <property type="entry name" value="Cysteine proteinases"/>
    <property type="match status" value="6"/>
</dbReference>
<name>A0A1G8C0P5_9BACI</name>
<evidence type="ECO:0000313" key="8">
    <source>
        <dbReference type="Proteomes" id="UP000199163"/>
    </source>
</evidence>
<evidence type="ECO:0000313" key="7">
    <source>
        <dbReference type="EMBL" id="SDH38899.1"/>
    </source>
</evidence>
<protein>
    <submittedName>
        <fullName evidence="7">Cell wall-associated hydrolase, NlpC family</fullName>
    </submittedName>
</protein>
<comment type="similarity">
    <text evidence="1">Belongs to the peptidase C40 family.</text>
</comment>
<evidence type="ECO:0000259" key="6">
    <source>
        <dbReference type="PROSITE" id="PS51935"/>
    </source>
</evidence>
<dbReference type="InterPro" id="IPR000064">
    <property type="entry name" value="NLP_P60_dom"/>
</dbReference>
<feature type="chain" id="PRO_5038397163" evidence="5">
    <location>
        <begin position="24"/>
        <end position="774"/>
    </location>
</feature>
<dbReference type="InterPro" id="IPR051202">
    <property type="entry name" value="Peptidase_C40"/>
</dbReference>
<gene>
    <name evidence="7" type="ORF">SAMN05192534_10518</name>
</gene>
<evidence type="ECO:0000256" key="3">
    <source>
        <dbReference type="ARBA" id="ARBA00022801"/>
    </source>
</evidence>
<feature type="domain" description="NlpC/P60" evidence="6">
    <location>
        <begin position="16"/>
        <end position="136"/>
    </location>
</feature>
<feature type="domain" description="NlpC/P60" evidence="6">
    <location>
        <begin position="128"/>
        <end position="252"/>
    </location>
</feature>
<evidence type="ECO:0000256" key="4">
    <source>
        <dbReference type="ARBA" id="ARBA00022807"/>
    </source>
</evidence>
<evidence type="ECO:0000256" key="2">
    <source>
        <dbReference type="ARBA" id="ARBA00022670"/>
    </source>
</evidence>
<dbReference type="Gene3D" id="3.90.1720.10">
    <property type="entry name" value="endopeptidase domain like (from Nostoc punctiforme)"/>
    <property type="match status" value="6"/>
</dbReference>
<dbReference type="Pfam" id="PF00877">
    <property type="entry name" value="NLPC_P60"/>
    <property type="match status" value="6"/>
</dbReference>
<sequence>MPKFLTFPIFLLMLSGIFLDNAAAQEEDSAAELAVDMVGSNDQDFLTSELVQYVFEESKGIYLPRYAREQKGLGREVERSEVQAGDVVFFQGSSLMSGIYIDNGRFVIVTSDGITERNLDKSSYWSDAYVGANRYPEEEFTVDDPAAQLAINSTGENNKDFITSELVQFIYDKTKNISLPRSASDQWLLGENIEQEHLQPGDVVFFQGTYLMSGIYIDNGRFVIVTSSGISERDMKTSDYWSSTYVGAKRYITETPVPARAGNDIVEQARSLIGSPYNQNGEDPENGFSTGTLVHYVYQEVTGSWLSKRPAGLYDAGKKINQDELQPGDIVFFKGSEGLISGIYTGDRQFIIASSSGVRERHLDYHTYYAERYAGAVRYPDELLKKSDPSTYADHENPVIREAIKYMGTPYLMTGSTHDAFDCSFLIQTVFRDAADVYLPRISYKQWEVGKTILEAGTDIYSIELDNHIKPGDVLYFSGTWQEDISHTAVYLGDDHIIHATGEEGETTISYMNEYWKEHFTGVKRFDDLTIQYDDGAVFEAYQLLGTEYHLGGASPEQGFDTGGLVQYVYNEGLNIDLPRYGDEQWQEGTEVSRGQIESGDLMFFQGSSLIPAVYIGNNQIIVATQFSGVAVIDLTTSAYWPPRYVGSRTYERSEEESREAQLAEAYSGESYAGTSGEFIKQVFEEGSGIILPATMDMLRQHGEKVHIEELERGDIMFFAGEDGGDTAELAAIYLGEGRFAAVLGETVAVTDMNTDQYWIERLLEGRRLTEQPL</sequence>
<keyword evidence="3 7" id="KW-0378">Hydrolase</keyword>
<evidence type="ECO:0000256" key="5">
    <source>
        <dbReference type="SAM" id="SignalP"/>
    </source>
</evidence>
<accession>A0A1G8C0P5</accession>
<keyword evidence="5" id="KW-0732">Signal</keyword>
<dbReference type="Proteomes" id="UP000199163">
    <property type="component" value="Unassembled WGS sequence"/>
</dbReference>
<evidence type="ECO:0000256" key="1">
    <source>
        <dbReference type="ARBA" id="ARBA00007074"/>
    </source>
</evidence>
<organism evidence="7 8">
    <name type="scientific">Alteribacillus persepolensis</name>
    <dbReference type="NCBI Taxonomy" id="568899"/>
    <lineage>
        <taxon>Bacteria</taxon>
        <taxon>Bacillati</taxon>
        <taxon>Bacillota</taxon>
        <taxon>Bacilli</taxon>
        <taxon>Bacillales</taxon>
        <taxon>Bacillaceae</taxon>
        <taxon>Alteribacillus</taxon>
    </lineage>
</organism>
<feature type="signal peptide" evidence="5">
    <location>
        <begin position="1"/>
        <end position="23"/>
    </location>
</feature>
<keyword evidence="4" id="KW-0788">Thiol protease</keyword>
<feature type="domain" description="NlpC/P60" evidence="6">
    <location>
        <begin position="531"/>
        <end position="652"/>
    </location>
</feature>
<dbReference type="RefSeq" id="WP_091272076.1">
    <property type="nucleotide sequence ID" value="NZ_FNDK01000005.1"/>
</dbReference>